<evidence type="ECO:0000256" key="3">
    <source>
        <dbReference type="ARBA" id="ARBA00022691"/>
    </source>
</evidence>
<evidence type="ECO:0000256" key="2">
    <source>
        <dbReference type="ARBA" id="ARBA00022679"/>
    </source>
</evidence>
<dbReference type="CDD" id="cd02440">
    <property type="entry name" value="AdoMet_MTases"/>
    <property type="match status" value="1"/>
</dbReference>
<dbReference type="PANTHER" id="PTHR10509:SF14">
    <property type="entry name" value="CAFFEOYL-COA O-METHYLTRANSFERASE 3-RELATED"/>
    <property type="match status" value="1"/>
</dbReference>
<dbReference type="RefSeq" id="WP_307405619.1">
    <property type="nucleotide sequence ID" value="NZ_JAUSUR010000001.1"/>
</dbReference>
<dbReference type="InterPro" id="IPR029063">
    <property type="entry name" value="SAM-dependent_MTases_sf"/>
</dbReference>
<keyword evidence="1" id="KW-0489">Methyltransferase</keyword>
<dbReference type="PANTHER" id="PTHR10509">
    <property type="entry name" value="O-METHYLTRANSFERASE-RELATED"/>
    <property type="match status" value="1"/>
</dbReference>
<dbReference type="InterPro" id="IPR002935">
    <property type="entry name" value="SAM_O-MeTrfase"/>
</dbReference>
<dbReference type="EMBL" id="JAUSUR010000001">
    <property type="protein sequence ID" value="MDQ0360033.1"/>
    <property type="molecule type" value="Genomic_DNA"/>
</dbReference>
<dbReference type="Gene3D" id="3.40.50.150">
    <property type="entry name" value="Vaccinia Virus protein VP39"/>
    <property type="match status" value="1"/>
</dbReference>
<dbReference type="PROSITE" id="PS51682">
    <property type="entry name" value="SAM_OMT_I"/>
    <property type="match status" value="1"/>
</dbReference>
<dbReference type="InterPro" id="IPR050362">
    <property type="entry name" value="Cation-dep_OMT"/>
</dbReference>
<protein>
    <submittedName>
        <fullName evidence="4">O-methyltransferase YrrM</fullName>
    </submittedName>
</protein>
<accession>A0ABU0DZG5</accession>
<dbReference type="Proteomes" id="UP001230220">
    <property type="component" value="Unassembled WGS sequence"/>
</dbReference>
<proteinExistence type="predicted"/>
<evidence type="ECO:0000313" key="5">
    <source>
        <dbReference type="Proteomes" id="UP001230220"/>
    </source>
</evidence>
<reference evidence="4 5" key="1">
    <citation type="submission" date="2023-07" db="EMBL/GenBank/DDBJ databases">
        <title>Genomic Encyclopedia of Type Strains, Phase IV (KMG-IV): sequencing the most valuable type-strain genomes for metagenomic binning, comparative biology and taxonomic classification.</title>
        <authorList>
            <person name="Goeker M."/>
        </authorList>
    </citation>
    <scope>NUCLEOTIDE SEQUENCE [LARGE SCALE GENOMIC DNA]</scope>
    <source>
        <strain evidence="4 5">DSM 16784</strain>
    </source>
</reference>
<organism evidence="4 5">
    <name type="scientific">Breznakia pachnodae</name>
    <dbReference type="NCBI Taxonomy" id="265178"/>
    <lineage>
        <taxon>Bacteria</taxon>
        <taxon>Bacillati</taxon>
        <taxon>Bacillota</taxon>
        <taxon>Erysipelotrichia</taxon>
        <taxon>Erysipelotrichales</taxon>
        <taxon>Erysipelotrichaceae</taxon>
        <taxon>Breznakia</taxon>
    </lineage>
</organism>
<keyword evidence="2" id="KW-0808">Transferase</keyword>
<sequence>MVSLIKEMEQYAQENNVPIMQSEGIDFLSNFIKEHNVKRILEIGAAIGYSAIRMAMLDKDIEVVTVERDDVRYKEALKNIHKAEMDKRIQVVHVDALEFEADGLFDLIFIDAAKAQYIKFFERYNKNLDKNGYIISDNLKFHGLVDHYDQIKNRNTKQLVRKIQRYITYLEENKEYDTTFYDIGDGIAASRKTE</sequence>
<comment type="caution">
    <text evidence="4">The sequence shown here is derived from an EMBL/GenBank/DDBJ whole genome shotgun (WGS) entry which is preliminary data.</text>
</comment>
<evidence type="ECO:0000313" key="4">
    <source>
        <dbReference type="EMBL" id="MDQ0360033.1"/>
    </source>
</evidence>
<gene>
    <name evidence="4" type="ORF">J2S15_000764</name>
</gene>
<name>A0ABU0DZG5_9FIRM</name>
<keyword evidence="3" id="KW-0949">S-adenosyl-L-methionine</keyword>
<dbReference type="Pfam" id="PF01596">
    <property type="entry name" value="Methyltransf_3"/>
    <property type="match status" value="1"/>
</dbReference>
<dbReference type="SUPFAM" id="SSF53335">
    <property type="entry name" value="S-adenosyl-L-methionine-dependent methyltransferases"/>
    <property type="match status" value="1"/>
</dbReference>
<evidence type="ECO:0000256" key="1">
    <source>
        <dbReference type="ARBA" id="ARBA00022603"/>
    </source>
</evidence>
<keyword evidence="5" id="KW-1185">Reference proteome</keyword>